<dbReference type="Gene3D" id="3.40.50.720">
    <property type="entry name" value="NAD(P)-binding Rossmann-like Domain"/>
    <property type="match status" value="1"/>
</dbReference>
<name>A0ABS1B904_9MICO</name>
<dbReference type="Pfam" id="PF01370">
    <property type="entry name" value="Epimerase"/>
    <property type="match status" value="1"/>
</dbReference>
<dbReference type="SUPFAM" id="SSF51735">
    <property type="entry name" value="NAD(P)-binding Rossmann-fold domains"/>
    <property type="match status" value="1"/>
</dbReference>
<comment type="caution">
    <text evidence="2">The sequence shown here is derived from an EMBL/GenBank/DDBJ whole genome shotgun (WGS) entry which is preliminary data.</text>
</comment>
<organism evidence="2 3">
    <name type="scientific">Brachybacterium halotolerans</name>
    <dbReference type="NCBI Taxonomy" id="2795215"/>
    <lineage>
        <taxon>Bacteria</taxon>
        <taxon>Bacillati</taxon>
        <taxon>Actinomycetota</taxon>
        <taxon>Actinomycetes</taxon>
        <taxon>Micrococcales</taxon>
        <taxon>Dermabacteraceae</taxon>
        <taxon>Brachybacterium</taxon>
    </lineage>
</organism>
<evidence type="ECO:0000259" key="1">
    <source>
        <dbReference type="Pfam" id="PF01370"/>
    </source>
</evidence>
<proteinExistence type="predicted"/>
<dbReference type="RefSeq" id="WP_200501791.1">
    <property type="nucleotide sequence ID" value="NZ_JAEDAJ010000003.1"/>
</dbReference>
<keyword evidence="3" id="KW-1185">Reference proteome</keyword>
<dbReference type="InterPro" id="IPR036291">
    <property type="entry name" value="NAD(P)-bd_dom_sf"/>
</dbReference>
<dbReference type="InterPro" id="IPR001509">
    <property type="entry name" value="Epimerase_deHydtase"/>
</dbReference>
<dbReference type="EMBL" id="JAEDAJ010000003">
    <property type="protein sequence ID" value="MBK0331128.1"/>
    <property type="molecule type" value="Genomic_DNA"/>
</dbReference>
<sequence length="310" mass="32841">MRYLITGAGQIGTQLARDLLAAGHDVTVLRRGTDVEPGARLVRGDAGDPDTLRSALTDADGATADAILHCIHSSYDASAWRRDLPQRERAVMDAAAEAGIPIVFPESVYAFGEGAADLHEGAPLAPASPLGEVRAELLRTRAAHPATTLSVVAADLLGPTAVPETSVFLQLVLQPAAAGKRAWALGDPSVPRTLTSIPDMTAAMAFAAQHADELAPHGDAILMAPSPEPLSQRQLAERTAALVGERSHGATGIPSPLLRAIGLFSPTFRELTHQLYLWRRRAVIHPGTLTKDFGLQPTDLDRIILSSLQR</sequence>
<dbReference type="Proteomes" id="UP000612352">
    <property type="component" value="Unassembled WGS sequence"/>
</dbReference>
<reference evidence="2 3" key="1">
    <citation type="submission" date="2020-12" db="EMBL/GenBank/DDBJ databases">
        <title>Brachybacterium sp. MASK1Z-5, whole genome shotgun sequence.</title>
        <authorList>
            <person name="Tuo L."/>
        </authorList>
    </citation>
    <scope>NUCLEOTIDE SEQUENCE [LARGE SCALE GENOMIC DNA]</scope>
    <source>
        <strain evidence="2 3">MASK1Z-5</strain>
    </source>
</reference>
<evidence type="ECO:0000313" key="2">
    <source>
        <dbReference type="EMBL" id="MBK0331128.1"/>
    </source>
</evidence>
<protein>
    <submittedName>
        <fullName evidence="2">NAD-dependent epimerase/dehydratase family protein</fullName>
    </submittedName>
</protein>
<evidence type="ECO:0000313" key="3">
    <source>
        <dbReference type="Proteomes" id="UP000612352"/>
    </source>
</evidence>
<gene>
    <name evidence="2" type="ORF">I8D64_06895</name>
</gene>
<feature type="domain" description="NAD-dependent epimerase/dehydratase" evidence="1">
    <location>
        <begin position="4"/>
        <end position="214"/>
    </location>
</feature>
<accession>A0ABS1B904</accession>